<dbReference type="EMBL" id="KE524859">
    <property type="protein sequence ID" value="KFB38010.1"/>
    <property type="molecule type" value="Genomic_DNA"/>
</dbReference>
<protein>
    <submittedName>
        <fullName evidence="1 2">Transcriptional regulator, LysR family</fullName>
    </submittedName>
</protein>
<gene>
    <name evidence="1" type="ORF">ZHAS_00005274</name>
</gene>
<evidence type="ECO:0000313" key="3">
    <source>
        <dbReference type="Proteomes" id="UP000030765"/>
    </source>
</evidence>
<sequence>MLDANVCTRLATKAIDVCARTSSKPRDKSIPVECCTAEGAAGIWWARSGLKDGPAQCSPGRRR</sequence>
<reference evidence="1 3" key="1">
    <citation type="journal article" date="2014" name="BMC Genomics">
        <title>Genome sequence of Anopheles sinensis provides insight into genetics basis of mosquito competence for malaria parasites.</title>
        <authorList>
            <person name="Zhou D."/>
            <person name="Zhang D."/>
            <person name="Ding G."/>
            <person name="Shi L."/>
            <person name="Hou Q."/>
            <person name="Ye Y."/>
            <person name="Xu Y."/>
            <person name="Zhou H."/>
            <person name="Xiong C."/>
            <person name="Li S."/>
            <person name="Yu J."/>
            <person name="Hong S."/>
            <person name="Yu X."/>
            <person name="Zou P."/>
            <person name="Chen C."/>
            <person name="Chang X."/>
            <person name="Wang W."/>
            <person name="Lv Y."/>
            <person name="Sun Y."/>
            <person name="Ma L."/>
            <person name="Shen B."/>
            <person name="Zhu C."/>
        </authorList>
    </citation>
    <scope>NUCLEOTIDE SEQUENCE [LARGE SCALE GENOMIC DNA]</scope>
</reference>
<evidence type="ECO:0000313" key="2">
    <source>
        <dbReference type="EnsemblMetazoa" id="ASIC005274-PA"/>
    </source>
</evidence>
<dbReference type="EnsemblMetazoa" id="ASIC005274-RA">
    <property type="protein sequence ID" value="ASIC005274-PA"/>
    <property type="gene ID" value="ASIC005274"/>
</dbReference>
<dbReference type="EMBL" id="ATLV01013468">
    <property type="status" value="NOT_ANNOTATED_CDS"/>
    <property type="molecule type" value="Genomic_DNA"/>
</dbReference>
<dbReference type="VEuPathDB" id="VectorBase:ASIC005274"/>
<accession>A0A084VJ66</accession>
<dbReference type="Proteomes" id="UP000030765">
    <property type="component" value="Unassembled WGS sequence"/>
</dbReference>
<reference evidence="2" key="2">
    <citation type="submission" date="2020-05" db="UniProtKB">
        <authorList>
            <consortium name="EnsemblMetazoa"/>
        </authorList>
    </citation>
    <scope>IDENTIFICATION</scope>
</reference>
<evidence type="ECO:0000313" key="1">
    <source>
        <dbReference type="EMBL" id="KFB38010.1"/>
    </source>
</evidence>
<keyword evidence="3" id="KW-1185">Reference proteome</keyword>
<organism evidence="1">
    <name type="scientific">Anopheles sinensis</name>
    <name type="common">Mosquito</name>
    <dbReference type="NCBI Taxonomy" id="74873"/>
    <lineage>
        <taxon>Eukaryota</taxon>
        <taxon>Metazoa</taxon>
        <taxon>Ecdysozoa</taxon>
        <taxon>Arthropoda</taxon>
        <taxon>Hexapoda</taxon>
        <taxon>Insecta</taxon>
        <taxon>Pterygota</taxon>
        <taxon>Neoptera</taxon>
        <taxon>Endopterygota</taxon>
        <taxon>Diptera</taxon>
        <taxon>Nematocera</taxon>
        <taxon>Culicoidea</taxon>
        <taxon>Culicidae</taxon>
        <taxon>Anophelinae</taxon>
        <taxon>Anopheles</taxon>
    </lineage>
</organism>
<dbReference type="AlphaFoldDB" id="A0A084VJ66"/>
<proteinExistence type="predicted"/>
<name>A0A084VJ66_ANOSI</name>